<reference evidence="2" key="1">
    <citation type="submission" date="2018-09" db="EMBL/GenBank/DDBJ databases">
        <authorList>
            <person name="Livingstone P.G."/>
            <person name="Whitworth D.E."/>
        </authorList>
    </citation>
    <scope>NUCLEOTIDE SEQUENCE [LARGE SCALE GENOMIC DNA]</scope>
    <source>
        <strain evidence="2">CA040B</strain>
    </source>
</reference>
<dbReference type="PROSITE" id="PS51257">
    <property type="entry name" value="PROKAR_LIPOPROTEIN"/>
    <property type="match status" value="1"/>
</dbReference>
<accession>A0A3A8N1P7</accession>
<comment type="caution">
    <text evidence="1">The sequence shown here is derived from an EMBL/GenBank/DDBJ whole genome shotgun (WGS) entry which is preliminary data.</text>
</comment>
<dbReference type="OrthoDB" id="5522353at2"/>
<protein>
    <submittedName>
        <fullName evidence="1">YncE family protein</fullName>
    </submittedName>
</protein>
<dbReference type="InterPro" id="IPR011048">
    <property type="entry name" value="Haem_d1_sf"/>
</dbReference>
<dbReference type="SUPFAM" id="SSF51004">
    <property type="entry name" value="C-terminal (heme d1) domain of cytochrome cd1-nitrite reductase"/>
    <property type="match status" value="1"/>
</dbReference>
<dbReference type="PANTHER" id="PTHR47197:SF3">
    <property type="entry name" value="DIHYDRO-HEME D1 DEHYDROGENASE"/>
    <property type="match status" value="1"/>
</dbReference>
<evidence type="ECO:0000313" key="2">
    <source>
        <dbReference type="Proteomes" id="UP000273405"/>
    </source>
</evidence>
<dbReference type="EMBL" id="RAWG01000214">
    <property type="protein sequence ID" value="RKH37953.1"/>
    <property type="molecule type" value="Genomic_DNA"/>
</dbReference>
<gene>
    <name evidence="1" type="ORF">D7X12_27790</name>
</gene>
<dbReference type="InterPro" id="IPR051200">
    <property type="entry name" value="Host-pathogen_enzymatic-act"/>
</dbReference>
<dbReference type="PANTHER" id="PTHR47197">
    <property type="entry name" value="PROTEIN NIRF"/>
    <property type="match status" value="1"/>
</dbReference>
<sequence>MRRAVWLCALALLGACEEGEPKAGGALEVPPMTYADPSPWTRGGTTVPPPGPLGRVVVTNSLDDSVSLLDLDGAGTAGWSELARVPVGLNPVELEGPHHTAVSPTGDFYYVGISNYVPGGGSGPHGAHGTGTADGYCLKLDAKDHRRVASARVDRNPGDVVISADGRTLYQTHFDLLRIADVARRGGTEEEMVARLAIIDAETMTVKARVKVCPAPHAVRLSADERTAYVACWSDEVALVDLATEGTPVTRVKVAVGAGTATNPRHQPYALTVSPTTGDVWVSSLASRQVQVLEAGTRTMNPARTVYLRGAPMFGAFTKDGRTLYLPYQQEDAVAVIDPATSTVLRTVPLSQAGCLNVHQIMLTPDERLGLVVCEGDHVGTGTLHAVDLAEGTVLSTVRMGLFPDSVSLLRSQP</sequence>
<dbReference type="AlphaFoldDB" id="A0A3A8N1P7"/>
<dbReference type="Gene3D" id="2.130.10.10">
    <property type="entry name" value="YVTN repeat-like/Quinoprotein amine dehydrogenase"/>
    <property type="match status" value="2"/>
</dbReference>
<evidence type="ECO:0000313" key="1">
    <source>
        <dbReference type="EMBL" id="RKH37953.1"/>
    </source>
</evidence>
<dbReference type="InterPro" id="IPR015943">
    <property type="entry name" value="WD40/YVTN_repeat-like_dom_sf"/>
</dbReference>
<dbReference type="Proteomes" id="UP000273405">
    <property type="component" value="Unassembled WGS sequence"/>
</dbReference>
<keyword evidence="2" id="KW-1185">Reference proteome</keyword>
<organism evidence="1 2">
    <name type="scientific">Corallococcus sicarius</name>
    <dbReference type="NCBI Taxonomy" id="2316726"/>
    <lineage>
        <taxon>Bacteria</taxon>
        <taxon>Pseudomonadati</taxon>
        <taxon>Myxococcota</taxon>
        <taxon>Myxococcia</taxon>
        <taxon>Myxococcales</taxon>
        <taxon>Cystobacterineae</taxon>
        <taxon>Myxococcaceae</taxon>
        <taxon>Corallococcus</taxon>
    </lineage>
</organism>
<dbReference type="RefSeq" id="WP_120628286.1">
    <property type="nucleotide sequence ID" value="NZ_RAWG01000214.1"/>
</dbReference>
<proteinExistence type="predicted"/>
<name>A0A3A8N1P7_9BACT</name>